<dbReference type="Gene3D" id="3.40.710.10">
    <property type="entry name" value="DD-peptidase/beta-lactamase superfamily"/>
    <property type="match status" value="1"/>
</dbReference>
<dbReference type="EMBL" id="JACJVQ010000013">
    <property type="protein sequence ID" value="MBB6635432.1"/>
    <property type="molecule type" value="Genomic_DNA"/>
</dbReference>
<gene>
    <name evidence="3" type="ORF">H7B67_15040</name>
</gene>
<keyword evidence="4" id="KW-1185">Reference proteome</keyword>
<dbReference type="InterPro" id="IPR012338">
    <property type="entry name" value="Beta-lactam/transpept-like"/>
</dbReference>
<dbReference type="Proteomes" id="UP000535838">
    <property type="component" value="Unassembled WGS sequence"/>
</dbReference>
<dbReference type="GO" id="GO:0016787">
    <property type="term" value="F:hydrolase activity"/>
    <property type="evidence" value="ECO:0007669"/>
    <property type="project" value="UniProtKB-KW"/>
</dbReference>
<reference evidence="3 4" key="1">
    <citation type="submission" date="2020-08" db="EMBL/GenBank/DDBJ databases">
        <title>Cohnella phylogeny.</title>
        <authorList>
            <person name="Dunlap C."/>
        </authorList>
    </citation>
    <scope>NUCLEOTIDE SEQUENCE [LARGE SCALE GENOMIC DNA]</scope>
    <source>
        <strain evidence="3 4">DSM 25241</strain>
    </source>
</reference>
<evidence type="ECO:0000259" key="2">
    <source>
        <dbReference type="Pfam" id="PF00144"/>
    </source>
</evidence>
<sequence>MHAFDALVEAWVRERYIPGAVLDIRIGDRFRFSKAYGSYHDNSSSRQVRLQTRFDLASLTKVVATLPAVLSLAKEGRLTLDDPVREHLPEFIHGEVTIRHLLQHTSGLPADMSQPPRIRRAEVVLDSIYQSPLESPPGFRAAYSDLGMILLGLLIERVAEEPLNRAAAKRVFGPIGMSRTGFAADLPDLKDRAASTENVNGRYIVGEVHDEKTYALGGVSGSAGLFSVASDLTRYAEQWMNPERSPVLSQELVSECFEQPCEGRALGWEIRHRDQIPLGCGSTWLEGSFGHTGFTGTSLWIEPQTELSVVWLTNAVHYGRHTPIRSLRRTLHDQIRRDLIQ</sequence>
<evidence type="ECO:0000313" key="4">
    <source>
        <dbReference type="Proteomes" id="UP000535838"/>
    </source>
</evidence>
<dbReference type="PANTHER" id="PTHR43283:SF11">
    <property type="entry name" value="BETA-LACTAMASE-RELATED DOMAIN-CONTAINING PROTEIN"/>
    <property type="match status" value="1"/>
</dbReference>
<dbReference type="AlphaFoldDB" id="A0A841SW18"/>
<comment type="caution">
    <text evidence="3">The sequence shown here is derived from an EMBL/GenBank/DDBJ whole genome shotgun (WGS) entry which is preliminary data.</text>
</comment>
<evidence type="ECO:0000313" key="3">
    <source>
        <dbReference type="EMBL" id="MBB6635432.1"/>
    </source>
</evidence>
<dbReference type="PANTHER" id="PTHR43283">
    <property type="entry name" value="BETA-LACTAMASE-RELATED"/>
    <property type="match status" value="1"/>
</dbReference>
<dbReference type="RefSeq" id="WP_185120664.1">
    <property type="nucleotide sequence ID" value="NZ_JACJVQ010000013.1"/>
</dbReference>
<feature type="domain" description="Beta-lactamase-related" evidence="2">
    <location>
        <begin position="4"/>
        <end position="320"/>
    </location>
</feature>
<protein>
    <submittedName>
        <fullName evidence="3">Beta-lactamase family protein</fullName>
    </submittedName>
</protein>
<dbReference type="InterPro" id="IPR050789">
    <property type="entry name" value="Diverse_Enzym_Activities"/>
</dbReference>
<accession>A0A841SW18</accession>
<dbReference type="InterPro" id="IPR001466">
    <property type="entry name" value="Beta-lactam-related"/>
</dbReference>
<dbReference type="Pfam" id="PF00144">
    <property type="entry name" value="Beta-lactamase"/>
    <property type="match status" value="1"/>
</dbReference>
<organism evidence="3 4">
    <name type="scientific">Cohnella thailandensis</name>
    <dbReference type="NCBI Taxonomy" id="557557"/>
    <lineage>
        <taxon>Bacteria</taxon>
        <taxon>Bacillati</taxon>
        <taxon>Bacillota</taxon>
        <taxon>Bacilli</taxon>
        <taxon>Bacillales</taxon>
        <taxon>Paenibacillaceae</taxon>
        <taxon>Cohnella</taxon>
    </lineage>
</organism>
<dbReference type="SUPFAM" id="SSF56601">
    <property type="entry name" value="beta-lactamase/transpeptidase-like"/>
    <property type="match status" value="1"/>
</dbReference>
<evidence type="ECO:0000256" key="1">
    <source>
        <dbReference type="ARBA" id="ARBA00022801"/>
    </source>
</evidence>
<name>A0A841SW18_9BACL</name>
<proteinExistence type="predicted"/>
<keyword evidence="1" id="KW-0378">Hydrolase</keyword>